<name>A0AAV1EAW0_OLDCO</name>
<dbReference type="PANTHER" id="PTHR13233:SF0">
    <property type="entry name" value="MICROSPHERULE PROTEIN 1"/>
    <property type="match status" value="1"/>
</dbReference>
<dbReference type="GO" id="GO:0002151">
    <property type="term" value="F:G-quadruplex RNA binding"/>
    <property type="evidence" value="ECO:0007669"/>
    <property type="project" value="InterPro"/>
</dbReference>
<dbReference type="SUPFAM" id="SSF49879">
    <property type="entry name" value="SMAD/FHA domain"/>
    <property type="match status" value="1"/>
</dbReference>
<dbReference type="EMBL" id="OX459125">
    <property type="protein sequence ID" value="CAI9116853.1"/>
    <property type="molecule type" value="Genomic_DNA"/>
</dbReference>
<feature type="domain" description="FHA" evidence="1">
    <location>
        <begin position="827"/>
        <end position="883"/>
    </location>
</feature>
<evidence type="ECO:0000313" key="2">
    <source>
        <dbReference type="EMBL" id="CAI9116853.1"/>
    </source>
</evidence>
<dbReference type="Pfam" id="PF13325">
    <property type="entry name" value="MCRS_N"/>
    <property type="match status" value="1"/>
</dbReference>
<dbReference type="CDD" id="cd22687">
    <property type="entry name" value="FHA_MCRS1"/>
    <property type="match status" value="1"/>
</dbReference>
<dbReference type="InterPro" id="IPR025999">
    <property type="entry name" value="MCRS_N"/>
</dbReference>
<dbReference type="GO" id="GO:0071339">
    <property type="term" value="C:MLL1 complex"/>
    <property type="evidence" value="ECO:0007669"/>
    <property type="project" value="InterPro"/>
</dbReference>
<dbReference type="GO" id="GO:0044545">
    <property type="term" value="C:NSL complex"/>
    <property type="evidence" value="ECO:0007669"/>
    <property type="project" value="TreeGrafter"/>
</dbReference>
<dbReference type="Gene3D" id="2.60.200.20">
    <property type="match status" value="1"/>
</dbReference>
<evidence type="ECO:0000313" key="3">
    <source>
        <dbReference type="Proteomes" id="UP001161247"/>
    </source>
</evidence>
<dbReference type="GO" id="GO:0045944">
    <property type="term" value="P:positive regulation of transcription by RNA polymerase II"/>
    <property type="evidence" value="ECO:0007669"/>
    <property type="project" value="TreeGrafter"/>
</dbReference>
<keyword evidence="3" id="KW-1185">Reference proteome</keyword>
<dbReference type="GO" id="GO:0031011">
    <property type="term" value="C:Ino80 complex"/>
    <property type="evidence" value="ECO:0007669"/>
    <property type="project" value="InterPro"/>
</dbReference>
<dbReference type="InterPro" id="IPR008984">
    <property type="entry name" value="SMAD_FHA_dom_sf"/>
</dbReference>
<dbReference type="SMART" id="SM00240">
    <property type="entry name" value="FHA"/>
    <property type="match status" value="1"/>
</dbReference>
<reference evidence="2" key="1">
    <citation type="submission" date="2023-03" db="EMBL/GenBank/DDBJ databases">
        <authorList>
            <person name="Julca I."/>
        </authorList>
    </citation>
    <scope>NUCLEOTIDE SEQUENCE</scope>
</reference>
<dbReference type="PROSITE" id="PS50006">
    <property type="entry name" value="FHA_DOMAIN"/>
    <property type="match status" value="1"/>
</dbReference>
<dbReference type="InterPro" id="IPR000253">
    <property type="entry name" value="FHA_dom"/>
</dbReference>
<gene>
    <name evidence="2" type="ORF">OLC1_LOCUS23040</name>
</gene>
<dbReference type="Pfam" id="PF00498">
    <property type="entry name" value="FHA"/>
    <property type="match status" value="1"/>
</dbReference>
<dbReference type="InterPro" id="IPR037912">
    <property type="entry name" value="MCRS1"/>
</dbReference>
<proteinExistence type="predicted"/>
<dbReference type="PANTHER" id="PTHR13233">
    <property type="entry name" value="MICROSPHERULE PROTEIN 1"/>
    <property type="match status" value="1"/>
</dbReference>
<organism evidence="2 3">
    <name type="scientific">Oldenlandia corymbosa var. corymbosa</name>
    <dbReference type="NCBI Taxonomy" id="529605"/>
    <lineage>
        <taxon>Eukaryota</taxon>
        <taxon>Viridiplantae</taxon>
        <taxon>Streptophyta</taxon>
        <taxon>Embryophyta</taxon>
        <taxon>Tracheophyta</taxon>
        <taxon>Spermatophyta</taxon>
        <taxon>Magnoliopsida</taxon>
        <taxon>eudicotyledons</taxon>
        <taxon>Gunneridae</taxon>
        <taxon>Pentapetalae</taxon>
        <taxon>asterids</taxon>
        <taxon>lamiids</taxon>
        <taxon>Gentianales</taxon>
        <taxon>Rubiaceae</taxon>
        <taxon>Rubioideae</taxon>
        <taxon>Spermacoceae</taxon>
        <taxon>Hedyotis-Oldenlandia complex</taxon>
        <taxon>Oldenlandia</taxon>
    </lineage>
</organism>
<dbReference type="AlphaFoldDB" id="A0AAV1EAW0"/>
<accession>A0AAV1EAW0</accession>
<sequence length="920" mass="101500">MGALAPLTHWLPQDDLLLKNAVEAGASLEALAKGAVKFSRRFSLQELQNRWRSLLYDPVIATEASDRMIESEPLGSKETDCTSSKRKAESIRECYYRMMKRIRSEPLYSMDLSLLDLPGFDIIGSECIPTNCLIGDQVSKCCETQDQSSGAEKGSHIDFGTNGATSPINDLSASALSTDKENMSLGQSNHVQEVRLPEKNVSLTEDHLSNGELSPSEELLDLNLLESVSLEVQQQGLFSQTNDSEAIVFSGYGCQVINSSIPGSPTSLENVGYGSPVLQMPLLDTANGIADSPVLQMPLLDTANGIDASTADDACLVNNVPHADTDLQIVDGVDIGNNGGVNLISGYMVELPLNAEDHSPAEVTCGNLEKLAPSAKEYFEQLSNSLLTFTPEDEIFLLDADGKEIIDNLSSLLLDFPSEDLQVLDVSEASVASQECFDISIDAPPEESYTEEQYHCDQRQVWSADVQKLSSALTVNPLFPEWRNGVICCMLNTEDTEIPNNDDVFLPINLTSTSISWMENAKCNEAFYSVSFSVEEFEHNCKPVDRFMVRGERTTSKELSGPRPVKGQLQGPICQHNDNQLLGPICQQNDNGQRFELPGTDVQQVFTKDYSDLSIITQVSKTDITPGSLSESLMQVEQAKELNDISGGSQKHSYYLDTCLTFQEEAAVCNPEEDHALDQNNDVTIAKLDSTTKTVPEQSIDCTLSDQEVFSNESESELPCFSDVEAMVKCTALILLTSVFCFKMPTQLNDSLLKYCMQINDMDLSPDEFPVVRPEVAERYQEEGERKTILRLEQAAEACVQRSLAARGAFAVLYSRRSEYPVKKPEVLLGRGTEDVKVDIDLGREFHANKISRRQATLKLEADGTFHLRNHGKAPIFVNGEVIMPENTFLLKSGCLIEIRGLAFLFEVNKKLCELVNCLN</sequence>
<protein>
    <submittedName>
        <fullName evidence="2">OLC1v1018125C2</fullName>
    </submittedName>
</protein>
<evidence type="ECO:0000259" key="1">
    <source>
        <dbReference type="PROSITE" id="PS50006"/>
    </source>
</evidence>
<dbReference type="Proteomes" id="UP001161247">
    <property type="component" value="Chromosome 8"/>
</dbReference>